<evidence type="ECO:0000313" key="1">
    <source>
        <dbReference type="EMBL" id="RTZ17450.1"/>
    </source>
</evidence>
<reference evidence="1 2" key="1">
    <citation type="submission" date="2018-12" db="EMBL/GenBank/DDBJ databases">
        <title>Vibrio sp. isolated from China Sea.</title>
        <authorList>
            <person name="Li Y."/>
        </authorList>
    </citation>
    <scope>NUCLEOTIDE SEQUENCE [LARGE SCALE GENOMIC DNA]</scope>
    <source>
        <strain evidence="1 2">BEI207</strain>
    </source>
</reference>
<gene>
    <name evidence="1" type="ORF">EJ063_01315</name>
</gene>
<accession>A0A3S0MKY3</accession>
<dbReference type="OrthoDB" id="5906577at2"/>
<dbReference type="RefSeq" id="WP_126572206.1">
    <property type="nucleotide sequence ID" value="NZ_RXZH01000001.1"/>
</dbReference>
<name>A0A3S0MKY3_9VIBR</name>
<dbReference type="Proteomes" id="UP000268973">
    <property type="component" value="Unassembled WGS sequence"/>
</dbReference>
<proteinExistence type="predicted"/>
<sequence length="105" mass="11453">MTMNSPKVFIAAFCFVSLILIALLSLTPNPKSNQIHGVVLNQTLTQSLDGHRRFINIITSDDEELLIQADPKVDCPKGSNVTVKQESGLIGGIDSYQLVKCLPTQ</sequence>
<dbReference type="AlphaFoldDB" id="A0A3S0MKY3"/>
<evidence type="ECO:0000313" key="2">
    <source>
        <dbReference type="Proteomes" id="UP000268973"/>
    </source>
</evidence>
<protein>
    <submittedName>
        <fullName evidence="1">Uncharacterized protein</fullName>
    </submittedName>
</protein>
<organism evidence="1 2">
    <name type="scientific">Vibrio aquaticus</name>
    <dbReference type="NCBI Taxonomy" id="2496559"/>
    <lineage>
        <taxon>Bacteria</taxon>
        <taxon>Pseudomonadati</taxon>
        <taxon>Pseudomonadota</taxon>
        <taxon>Gammaproteobacteria</taxon>
        <taxon>Vibrionales</taxon>
        <taxon>Vibrionaceae</taxon>
        <taxon>Vibrio</taxon>
    </lineage>
</organism>
<comment type="caution">
    <text evidence="1">The sequence shown here is derived from an EMBL/GenBank/DDBJ whole genome shotgun (WGS) entry which is preliminary data.</text>
</comment>
<dbReference type="EMBL" id="RXZH01000001">
    <property type="protein sequence ID" value="RTZ17450.1"/>
    <property type="molecule type" value="Genomic_DNA"/>
</dbReference>
<keyword evidence="2" id="KW-1185">Reference proteome</keyword>